<reference evidence="2" key="1">
    <citation type="submission" date="2020-12" db="EMBL/GenBank/DDBJ databases">
        <title>Leucobacter sp. CAS2, isolated from Chromium sludge.</title>
        <authorList>
            <person name="Xu Z."/>
        </authorList>
    </citation>
    <scope>NUCLEOTIDE SEQUENCE</scope>
    <source>
        <strain evidence="2">CSA2</strain>
    </source>
</reference>
<keyword evidence="3" id="KW-1185">Reference proteome</keyword>
<comment type="caution">
    <text evidence="2">The sequence shown here is derived from an EMBL/GenBank/DDBJ whole genome shotgun (WGS) entry which is preliminary data.</text>
</comment>
<evidence type="ECO:0000313" key="3">
    <source>
        <dbReference type="Proteomes" id="UP000618733"/>
    </source>
</evidence>
<gene>
    <name evidence="2" type="ORF">JD292_04180</name>
</gene>
<name>A0A934UXT3_9MICO</name>
<accession>A0A934UXT3</accession>
<evidence type="ECO:0000256" key="1">
    <source>
        <dbReference type="SAM" id="Phobius"/>
    </source>
</evidence>
<dbReference type="EMBL" id="JAEHOI010000002">
    <property type="protein sequence ID" value="MBK0421277.1"/>
    <property type="molecule type" value="Genomic_DNA"/>
</dbReference>
<keyword evidence="1" id="KW-0812">Transmembrane</keyword>
<proteinExistence type="predicted"/>
<dbReference type="AlphaFoldDB" id="A0A934UXT3"/>
<evidence type="ECO:0000313" key="2">
    <source>
        <dbReference type="EMBL" id="MBK0421277.1"/>
    </source>
</evidence>
<feature type="transmembrane region" description="Helical" evidence="1">
    <location>
        <begin position="45"/>
        <end position="70"/>
    </location>
</feature>
<sequence length="86" mass="9186">MKNKLIITAAIGLALLTLGYVAGLIDSNFIVLTVPTQGLDLKRYILQFFATPIAVLGACMLGTSLVALIARENDVESTGVRPHTEE</sequence>
<dbReference type="Proteomes" id="UP000618733">
    <property type="component" value="Unassembled WGS sequence"/>
</dbReference>
<dbReference type="RefSeq" id="WP_200131446.1">
    <property type="nucleotide sequence ID" value="NZ_JAEHOI010000002.1"/>
</dbReference>
<protein>
    <submittedName>
        <fullName evidence="2">Uncharacterized protein</fullName>
    </submittedName>
</protein>
<organism evidence="2 3">
    <name type="scientific">Leucobacter edaphi</name>
    <dbReference type="NCBI Taxonomy" id="2796472"/>
    <lineage>
        <taxon>Bacteria</taxon>
        <taxon>Bacillati</taxon>
        <taxon>Actinomycetota</taxon>
        <taxon>Actinomycetes</taxon>
        <taxon>Micrococcales</taxon>
        <taxon>Microbacteriaceae</taxon>
        <taxon>Leucobacter</taxon>
    </lineage>
</organism>
<keyword evidence="1" id="KW-0472">Membrane</keyword>
<keyword evidence="1" id="KW-1133">Transmembrane helix</keyword>